<evidence type="ECO:0000313" key="1">
    <source>
        <dbReference type="EMBL" id="QIC70410.1"/>
    </source>
</evidence>
<dbReference type="EMBL" id="CP044455">
    <property type="protein sequence ID" value="QIC70410.1"/>
    <property type="molecule type" value="Genomic_DNA"/>
</dbReference>
<dbReference type="Proteomes" id="UP000503440">
    <property type="component" value="Chromosome"/>
</dbReference>
<dbReference type="AlphaFoldDB" id="A0A6C0Y2Y1"/>
<reference evidence="1 2" key="1">
    <citation type="submission" date="2019-09" db="EMBL/GenBank/DDBJ databases">
        <title>Non-baumannii Acinetobacter spp. carrying blaNDM-1 isolated in China.</title>
        <authorList>
            <person name="Cui C."/>
            <person name="Chen C."/>
            <person name="Sun J."/>
            <person name="Liu Y."/>
        </authorList>
    </citation>
    <scope>NUCLEOTIDE SEQUENCE [LARGE SCALE GENOMIC DNA]</scope>
    <source>
        <strain evidence="1 2">B18</strain>
    </source>
</reference>
<name>A0A6C0Y2Y1_9GAMM</name>
<dbReference type="RefSeq" id="WP_163145869.1">
    <property type="nucleotide sequence ID" value="NZ_CP044455.1"/>
</dbReference>
<proteinExistence type="predicted"/>
<sequence length="672" mass="78978">MQPSRQHSQLHAVAQQLVRISSVAAEIYQDQMDLVGHFTAQNMFRIDPLQHRVELLNGLFSLEFYSPKSHTHLIETHFEFAGQQQEAFEDFFLHDLHFLTGDLKPQHSLFLRKQAQQLRQLILQQVYLWVDGAARVKQLLLHLDAMQAQILDQALMQVDDQYQPVLTKFVQQGQPIPEDVLTALSTLCALEFVEGETFLPVQALMLSYDDFCFSAAEFLPKAMYRILSISFPERFNLQDLIDHQDDIRLLYRHSVEQIHLLGFVRIMNRAVWAEDNILAKQHFLEKNTRIWQTKVARLPLFDYPRAVNWLFRQSKLVLDWLSDNIHHSSVRVAVVALSFVDCSQIHPRIILATLQYFQYASARLFIQSCDHFALQHQWFEHQHNSRVVQKGQRQSLEDPRISISPSILYLDEWMNLLAIVAAQDELQVKQVYARLSRVMQAYMLHLHKVTAELPAELMQFIHPESQQSRDFMHCLRRHQLTLEQFRQLFYLKAGPVRESVFDAYVRDYLVDYFNEKNYTPKNVSWSSIFQRAVRWHHEVHKAEILAKLKKQLNVRHWPPVSLQGRTQYLGWCFEELNSLDRIIQESRSFHHCLAVSYSQKIIEGEYVAFHMSSPCYRQSLTLGCHLLDGQLRFDQLEYPNNHKAEQLLVNIAEQFIQWLNSRLKQDPSAGTL</sequence>
<evidence type="ECO:0000313" key="2">
    <source>
        <dbReference type="Proteomes" id="UP000503440"/>
    </source>
</evidence>
<accession>A0A6C0Y2Y1</accession>
<gene>
    <name evidence="1" type="ORF">FSC09_08260</name>
</gene>
<organism evidence="1 2">
    <name type="scientific">Acinetobacter indicus</name>
    <dbReference type="NCBI Taxonomy" id="756892"/>
    <lineage>
        <taxon>Bacteria</taxon>
        <taxon>Pseudomonadati</taxon>
        <taxon>Pseudomonadota</taxon>
        <taxon>Gammaproteobacteria</taxon>
        <taxon>Moraxellales</taxon>
        <taxon>Moraxellaceae</taxon>
        <taxon>Acinetobacter</taxon>
    </lineage>
</organism>
<protein>
    <submittedName>
        <fullName evidence="1">Uncharacterized protein</fullName>
    </submittedName>
</protein>